<evidence type="ECO:0000259" key="3">
    <source>
        <dbReference type="Pfam" id="PF01757"/>
    </source>
</evidence>
<organism evidence="4 5">
    <name type="scientific">Hortaea werneckii</name>
    <name type="common">Black yeast</name>
    <name type="synonym">Cladosporium werneckii</name>
    <dbReference type="NCBI Taxonomy" id="91943"/>
    <lineage>
        <taxon>Eukaryota</taxon>
        <taxon>Fungi</taxon>
        <taxon>Dikarya</taxon>
        <taxon>Ascomycota</taxon>
        <taxon>Pezizomycotina</taxon>
        <taxon>Dothideomycetes</taxon>
        <taxon>Dothideomycetidae</taxon>
        <taxon>Mycosphaerellales</taxon>
        <taxon>Teratosphaeriaceae</taxon>
        <taxon>Hortaea</taxon>
    </lineage>
</organism>
<feature type="transmembrane region" description="Helical" evidence="2">
    <location>
        <begin position="157"/>
        <end position="187"/>
    </location>
</feature>
<feature type="transmembrane region" description="Helical" evidence="2">
    <location>
        <begin position="216"/>
        <end position="234"/>
    </location>
</feature>
<keyword evidence="2" id="KW-1133">Transmembrane helix</keyword>
<feature type="transmembrane region" description="Helical" evidence="2">
    <location>
        <begin position="502"/>
        <end position="520"/>
    </location>
</feature>
<reference evidence="4 5" key="1">
    <citation type="journal article" date="2018" name="BMC Genomics">
        <title>Genomic evidence for intraspecific hybridization in a clonal and extremely halotolerant yeast.</title>
        <authorList>
            <person name="Gostincar C."/>
            <person name="Stajich J.E."/>
            <person name="Zupancic J."/>
            <person name="Zalar P."/>
            <person name="Gunde-Cimerman N."/>
        </authorList>
    </citation>
    <scope>NUCLEOTIDE SEQUENCE [LARGE SCALE GENOMIC DNA]</scope>
    <source>
        <strain evidence="4 5">EXF-6654</strain>
    </source>
</reference>
<dbReference type="PANTHER" id="PTHR23028:SF134">
    <property type="entry name" value="PUTATIVE (AFU_ORTHOLOGUE AFUA_4G08520)-RELATED"/>
    <property type="match status" value="1"/>
</dbReference>
<dbReference type="AlphaFoldDB" id="A0A3M6Z8I4"/>
<feature type="region of interest" description="Disordered" evidence="1">
    <location>
        <begin position="549"/>
        <end position="569"/>
    </location>
</feature>
<dbReference type="Pfam" id="PF01757">
    <property type="entry name" value="Acyl_transf_3"/>
    <property type="match status" value="1"/>
</dbReference>
<proteinExistence type="predicted"/>
<gene>
    <name evidence="4" type="ORF">D0868_03070</name>
</gene>
<name>A0A3M6Z8I4_HORWE</name>
<protein>
    <recommendedName>
        <fullName evidence="3">Acyltransferase 3 domain-containing protein</fullName>
    </recommendedName>
</protein>
<feature type="region of interest" description="Disordered" evidence="1">
    <location>
        <begin position="1"/>
        <end position="34"/>
    </location>
</feature>
<dbReference type="EMBL" id="QWIK01000168">
    <property type="protein sequence ID" value="RMY11580.1"/>
    <property type="molecule type" value="Genomic_DNA"/>
</dbReference>
<evidence type="ECO:0000313" key="5">
    <source>
        <dbReference type="Proteomes" id="UP000282582"/>
    </source>
</evidence>
<dbReference type="GO" id="GO:0016747">
    <property type="term" value="F:acyltransferase activity, transferring groups other than amino-acyl groups"/>
    <property type="evidence" value="ECO:0007669"/>
    <property type="project" value="InterPro"/>
</dbReference>
<dbReference type="InterPro" id="IPR002656">
    <property type="entry name" value="Acyl_transf_3_dom"/>
</dbReference>
<feature type="transmembrane region" description="Helical" evidence="2">
    <location>
        <begin position="453"/>
        <end position="472"/>
    </location>
</feature>
<evidence type="ECO:0000256" key="2">
    <source>
        <dbReference type="SAM" id="Phobius"/>
    </source>
</evidence>
<comment type="caution">
    <text evidence="4">The sequence shown here is derived from an EMBL/GenBank/DDBJ whole genome shotgun (WGS) entry which is preliminary data.</text>
</comment>
<feature type="transmembrane region" description="Helical" evidence="2">
    <location>
        <begin position="366"/>
        <end position="383"/>
    </location>
</feature>
<feature type="compositionally biased region" description="Basic and acidic residues" evidence="1">
    <location>
        <begin position="7"/>
        <end position="26"/>
    </location>
</feature>
<accession>A0A3M6Z8I4</accession>
<feature type="domain" description="Acyltransferase 3" evidence="3">
    <location>
        <begin position="118"/>
        <end position="473"/>
    </location>
</feature>
<dbReference type="PANTHER" id="PTHR23028">
    <property type="entry name" value="ACETYLTRANSFERASE"/>
    <property type="match status" value="1"/>
</dbReference>
<evidence type="ECO:0000313" key="4">
    <source>
        <dbReference type="EMBL" id="RMY11580.1"/>
    </source>
</evidence>
<dbReference type="InterPro" id="IPR050879">
    <property type="entry name" value="Acyltransferase_3"/>
</dbReference>
<evidence type="ECO:0000256" key="1">
    <source>
        <dbReference type="SAM" id="MobiDB-lite"/>
    </source>
</evidence>
<keyword evidence="2" id="KW-0472">Membrane</keyword>
<dbReference type="Proteomes" id="UP000282582">
    <property type="component" value="Unassembled WGS sequence"/>
</dbReference>
<sequence>MHSVQKASERLKGSLDEDQNHVRPSEESATPLHALDIDETEADGLLRGDGIQPNHFENRFASNVQGGMSSSGKATIVFQWISALCRSLTTRPTRLGVRGAFRAILNYPERGISLRDTAWLDGLRGLAAFEVFIFHYIDGWLDRTTPWGHGEHMRSEWYYLPIFRTFYASGDAAVCLFFGISGYVLSYRMLSLLRQRRQEKLLTALSSAVFRRAIRLYMPVLIETFILMLLVRLFDLPKPTPYESAPTLFAELKAWCVSFIQLLPPLRYPDRFDKLLNPYDGGISWTIPLEYYGSMYVYMTVLLLSQLPSIVVRRCLAVALAIHGFVKDDWIASQFVMGMIFADYQLERRDAVQSQLKGTAHKPSRFRPWLLGLLFAFGFYLSGLPGSTHVSDTEVAPRPFFEWLAQPLTKTGLYSKDRQTDRYILCIAAMFCMISVGETPTLRKLPELRVIQYLGRISFGLYLCHIFVRAWLQPIRQGCLAVVGLPTDSTNWTKSEVGAGKLFVAYALWMVIATAVNFVVAGQFERFLDRPSVSLGRMVERWCQSHASMTSEPQLPQTDVFREPNSQID</sequence>
<keyword evidence="2" id="KW-0812">Transmembrane</keyword>